<dbReference type="AlphaFoldDB" id="A0A080LS21"/>
<evidence type="ECO:0000313" key="1">
    <source>
        <dbReference type="EMBL" id="KFB71091.1"/>
    </source>
</evidence>
<gene>
    <name evidence="1" type="ORF">AW09_003789</name>
</gene>
<protein>
    <submittedName>
        <fullName evidence="1">Uncharacterized protein</fullName>
    </submittedName>
</protein>
<reference evidence="1 2" key="1">
    <citation type="submission" date="2014-02" db="EMBL/GenBank/DDBJ databases">
        <title>Expanding our view of genomic diversity in Candidatus Accumulibacter clades.</title>
        <authorList>
            <person name="Skennerton C.T."/>
            <person name="Barr J.J."/>
            <person name="Slater F.R."/>
            <person name="Bond P.L."/>
            <person name="Tyson G.W."/>
        </authorList>
    </citation>
    <scope>NUCLEOTIDE SEQUENCE [LARGE SCALE GENOMIC DNA]</scope>
    <source>
        <strain evidence="2">BA-91</strain>
    </source>
</reference>
<dbReference type="EMBL" id="JDVG02000597">
    <property type="protein sequence ID" value="KFB71091.1"/>
    <property type="molecule type" value="Genomic_DNA"/>
</dbReference>
<accession>A0A080LS21</accession>
<organism evidence="1 2">
    <name type="scientific">Candidatus Accumulibacter phosphatis</name>
    <dbReference type="NCBI Taxonomy" id="327160"/>
    <lineage>
        <taxon>Bacteria</taxon>
        <taxon>Pseudomonadati</taxon>
        <taxon>Pseudomonadota</taxon>
        <taxon>Betaproteobacteria</taxon>
        <taxon>Candidatus Accumulibacter</taxon>
    </lineage>
</organism>
<comment type="caution">
    <text evidence="1">The sequence shown here is derived from an EMBL/GenBank/DDBJ whole genome shotgun (WGS) entry which is preliminary data.</text>
</comment>
<evidence type="ECO:0000313" key="2">
    <source>
        <dbReference type="Proteomes" id="UP000020077"/>
    </source>
</evidence>
<sequence>MTALPAPIRVTTRTSQMMLLPIRSVSPSIRLESFSRLFTGYPSIDKQTIHSSKT</sequence>
<dbReference type="Proteomes" id="UP000020077">
    <property type="component" value="Unassembled WGS sequence"/>
</dbReference>
<proteinExistence type="predicted"/>
<name>A0A080LS21_9PROT</name>